<dbReference type="EC" id="3.2.2.27" evidence="4 9"/>
<keyword evidence="7 9" id="KW-0378">Hydrolase</keyword>
<evidence type="ECO:0000256" key="6">
    <source>
        <dbReference type="ARBA" id="ARBA00022763"/>
    </source>
</evidence>
<evidence type="ECO:0000313" key="14">
    <source>
        <dbReference type="Proteomes" id="UP000218387"/>
    </source>
</evidence>
<accession>A0A4V1GM20</accession>
<dbReference type="AlphaFoldDB" id="A0A4V1GM20"/>
<dbReference type="NCBIfam" id="TIGR00628">
    <property type="entry name" value="ung"/>
    <property type="match status" value="1"/>
</dbReference>
<dbReference type="FunFam" id="3.40.470.10:FF:000001">
    <property type="entry name" value="Uracil-DNA glycosylase"/>
    <property type="match status" value="1"/>
</dbReference>
<dbReference type="InterPro" id="IPR036895">
    <property type="entry name" value="Uracil-DNA_glycosylase-like_sf"/>
</dbReference>
<dbReference type="GO" id="GO:0005737">
    <property type="term" value="C:cytoplasm"/>
    <property type="evidence" value="ECO:0007669"/>
    <property type="project" value="UniProtKB-SubCell"/>
</dbReference>
<dbReference type="Pfam" id="PF03167">
    <property type="entry name" value="UDG"/>
    <property type="match status" value="1"/>
</dbReference>
<keyword evidence="6 9" id="KW-0227">DNA damage</keyword>
<dbReference type="RefSeq" id="WP_058693401.1">
    <property type="nucleotide sequence ID" value="NZ_CABJDW020000001.1"/>
</dbReference>
<dbReference type="InterPro" id="IPR002043">
    <property type="entry name" value="UDG_fam1"/>
</dbReference>
<proteinExistence type="inferred from homology"/>
<comment type="similarity">
    <text evidence="3 9 11">Belongs to the uracil-DNA glycosylase (UDG) superfamily. UNG family.</text>
</comment>
<comment type="catalytic activity">
    <reaction evidence="1 9 11">
        <text>Hydrolyzes single-stranded DNA or mismatched double-stranded DNA and polynucleotides, releasing free uracil.</text>
        <dbReference type="EC" id="3.2.2.27"/>
    </reaction>
</comment>
<evidence type="ECO:0000256" key="3">
    <source>
        <dbReference type="ARBA" id="ARBA00008184"/>
    </source>
</evidence>
<evidence type="ECO:0000256" key="4">
    <source>
        <dbReference type="ARBA" id="ARBA00012030"/>
    </source>
</evidence>
<comment type="subcellular location">
    <subcellularLocation>
        <location evidence="9">Cytoplasm</location>
    </subcellularLocation>
</comment>
<dbReference type="NCBIfam" id="NF003592">
    <property type="entry name" value="PRK05254.1-5"/>
    <property type="match status" value="1"/>
</dbReference>
<evidence type="ECO:0000256" key="1">
    <source>
        <dbReference type="ARBA" id="ARBA00001400"/>
    </source>
</evidence>
<gene>
    <name evidence="9" type="primary">ung</name>
    <name evidence="13" type="ORF">CPZ25_010600</name>
</gene>
<dbReference type="CDD" id="cd10027">
    <property type="entry name" value="UDG-F1-like"/>
    <property type="match status" value="1"/>
</dbReference>
<comment type="function">
    <text evidence="2 9 11">Excises uracil residues from the DNA which can arise as a result of misincorporation of dUMP residues by DNA polymerase or due to deamination of cytosine.</text>
</comment>
<dbReference type="PROSITE" id="PS00130">
    <property type="entry name" value="U_DNA_GLYCOSYLASE"/>
    <property type="match status" value="1"/>
</dbReference>
<feature type="domain" description="Uracil-DNA glycosylase-like" evidence="12">
    <location>
        <begin position="50"/>
        <end position="210"/>
    </location>
</feature>
<dbReference type="KEGG" id="emt:CPZ25_010600"/>
<evidence type="ECO:0000256" key="10">
    <source>
        <dbReference type="PROSITE-ProRule" id="PRU10072"/>
    </source>
</evidence>
<dbReference type="NCBIfam" id="NF003589">
    <property type="entry name" value="PRK05254.1-2"/>
    <property type="match status" value="1"/>
</dbReference>
<feature type="active site" description="Proton acceptor" evidence="9 10">
    <location>
        <position position="65"/>
    </location>
</feature>
<keyword evidence="8 9" id="KW-0234">DNA repair</keyword>
<dbReference type="SMART" id="SM00987">
    <property type="entry name" value="UreE_C"/>
    <property type="match status" value="1"/>
</dbReference>
<evidence type="ECO:0000256" key="5">
    <source>
        <dbReference type="ARBA" id="ARBA00018429"/>
    </source>
</evidence>
<dbReference type="SMART" id="SM00986">
    <property type="entry name" value="UDG"/>
    <property type="match status" value="1"/>
</dbReference>
<dbReference type="Proteomes" id="UP000218387">
    <property type="component" value="Chromosome"/>
</dbReference>
<dbReference type="GO" id="GO:0097510">
    <property type="term" value="P:base-excision repair, AP site formation via deaminated base removal"/>
    <property type="evidence" value="ECO:0007669"/>
    <property type="project" value="TreeGrafter"/>
</dbReference>
<keyword evidence="14" id="KW-1185">Reference proteome</keyword>
<evidence type="ECO:0000256" key="11">
    <source>
        <dbReference type="RuleBase" id="RU003780"/>
    </source>
</evidence>
<sequence length="225" mass="25866">MSINFQNDWEDTLQKEFQQEYYQKLRRFLLHEYKTQTVYPDMYDIFNAFHFTAYSDTKVCIIGQDPYHGRGQAHGLSFSVKPEVAVPPSLQNIYKELYDDLGCSIPSHGYLKKWTDEGVLLLNAVLTVRAGQPASHRGMGWEQFTDHVIEMLNKREDPIVFILWGAFAQSKIPMITNPAHHIIKSPHPSPFSAARGFFGSRPFSKTNAFLESIGKKPVDWQIDPL</sequence>
<dbReference type="NCBIfam" id="NF003588">
    <property type="entry name" value="PRK05254.1-1"/>
    <property type="match status" value="1"/>
</dbReference>
<dbReference type="InterPro" id="IPR005122">
    <property type="entry name" value="Uracil-DNA_glycosylase-like"/>
</dbReference>
<reference evidence="13 14" key="1">
    <citation type="submission" date="2018-05" db="EMBL/GenBank/DDBJ databases">
        <title>Genome comparison of Eubacterium sp.</title>
        <authorList>
            <person name="Feng Y."/>
            <person name="Sanchez-Andrea I."/>
            <person name="Stams A.J.M."/>
            <person name="De Vos W.M."/>
        </authorList>
    </citation>
    <scope>NUCLEOTIDE SEQUENCE [LARGE SCALE GENOMIC DNA]</scope>
    <source>
        <strain evidence="13 14">YI</strain>
    </source>
</reference>
<evidence type="ECO:0000256" key="8">
    <source>
        <dbReference type="ARBA" id="ARBA00023204"/>
    </source>
</evidence>
<evidence type="ECO:0000259" key="12">
    <source>
        <dbReference type="SMART" id="SM00986"/>
    </source>
</evidence>
<name>A0A4V1GM20_EUBML</name>
<dbReference type="EMBL" id="CP029487">
    <property type="protein sequence ID" value="QCT71756.1"/>
    <property type="molecule type" value="Genomic_DNA"/>
</dbReference>
<evidence type="ECO:0000256" key="2">
    <source>
        <dbReference type="ARBA" id="ARBA00002631"/>
    </source>
</evidence>
<evidence type="ECO:0000256" key="9">
    <source>
        <dbReference type="HAMAP-Rule" id="MF_00148"/>
    </source>
</evidence>
<evidence type="ECO:0000313" key="13">
    <source>
        <dbReference type="EMBL" id="QCT71756.1"/>
    </source>
</evidence>
<keyword evidence="9" id="KW-0963">Cytoplasm</keyword>
<dbReference type="InterPro" id="IPR018085">
    <property type="entry name" value="Ura-DNA_Glyclase_AS"/>
</dbReference>
<dbReference type="PANTHER" id="PTHR11264:SF0">
    <property type="entry name" value="URACIL-DNA GLYCOSYLASE"/>
    <property type="match status" value="1"/>
</dbReference>
<dbReference type="NCBIfam" id="NF003591">
    <property type="entry name" value="PRK05254.1-4"/>
    <property type="match status" value="1"/>
</dbReference>
<evidence type="ECO:0000256" key="7">
    <source>
        <dbReference type="ARBA" id="ARBA00022801"/>
    </source>
</evidence>
<dbReference type="SUPFAM" id="SSF52141">
    <property type="entry name" value="Uracil-DNA glycosylase-like"/>
    <property type="match status" value="1"/>
</dbReference>
<dbReference type="HAMAP" id="MF_00148">
    <property type="entry name" value="UDG"/>
    <property type="match status" value="1"/>
</dbReference>
<organism evidence="13 14">
    <name type="scientific">Eubacterium maltosivorans</name>
    <dbReference type="NCBI Taxonomy" id="2041044"/>
    <lineage>
        <taxon>Bacteria</taxon>
        <taxon>Bacillati</taxon>
        <taxon>Bacillota</taxon>
        <taxon>Clostridia</taxon>
        <taxon>Eubacteriales</taxon>
        <taxon>Eubacteriaceae</taxon>
        <taxon>Eubacterium</taxon>
    </lineage>
</organism>
<protein>
    <recommendedName>
        <fullName evidence="5 9">Uracil-DNA glycosylase</fullName>
        <shortName evidence="9">UDG</shortName>
        <ecNumber evidence="4 9">3.2.2.27</ecNumber>
    </recommendedName>
</protein>
<dbReference type="GO" id="GO:0004844">
    <property type="term" value="F:uracil DNA N-glycosylase activity"/>
    <property type="evidence" value="ECO:0007669"/>
    <property type="project" value="UniProtKB-UniRule"/>
</dbReference>
<dbReference type="PANTHER" id="PTHR11264">
    <property type="entry name" value="URACIL-DNA GLYCOSYLASE"/>
    <property type="match status" value="1"/>
</dbReference>
<dbReference type="Gene3D" id="3.40.470.10">
    <property type="entry name" value="Uracil-DNA glycosylase-like domain"/>
    <property type="match status" value="1"/>
</dbReference>